<evidence type="ECO:0000313" key="2">
    <source>
        <dbReference type="EMBL" id="ABW30455.1"/>
    </source>
</evidence>
<dbReference type="STRING" id="329726.AM1_5501"/>
<dbReference type="Pfam" id="PF01740">
    <property type="entry name" value="STAS"/>
    <property type="match status" value="1"/>
</dbReference>
<dbReference type="EMBL" id="CP000828">
    <property type="protein sequence ID" value="ABW30455.1"/>
    <property type="molecule type" value="Genomic_DNA"/>
</dbReference>
<dbReference type="Gene3D" id="3.30.750.24">
    <property type="entry name" value="STAS domain"/>
    <property type="match status" value="1"/>
</dbReference>
<dbReference type="RefSeq" id="WP_012165689.1">
    <property type="nucleotide sequence ID" value="NC_009925.1"/>
</dbReference>
<dbReference type="GO" id="GO:0043856">
    <property type="term" value="F:anti-sigma factor antagonist activity"/>
    <property type="evidence" value="ECO:0007669"/>
    <property type="project" value="TreeGrafter"/>
</dbReference>
<dbReference type="PANTHER" id="PTHR33495">
    <property type="entry name" value="ANTI-SIGMA FACTOR ANTAGONIST TM_1081-RELATED-RELATED"/>
    <property type="match status" value="1"/>
</dbReference>
<dbReference type="CDD" id="cd07043">
    <property type="entry name" value="STAS_anti-anti-sigma_factors"/>
    <property type="match status" value="1"/>
</dbReference>
<dbReference type="KEGG" id="amr:AM1_5501"/>
<dbReference type="Proteomes" id="UP000000268">
    <property type="component" value="Chromosome"/>
</dbReference>
<dbReference type="eggNOG" id="COG1366">
    <property type="taxonomic scope" value="Bacteria"/>
</dbReference>
<organism evidence="2 3">
    <name type="scientific">Acaryochloris marina (strain MBIC 11017)</name>
    <dbReference type="NCBI Taxonomy" id="329726"/>
    <lineage>
        <taxon>Bacteria</taxon>
        <taxon>Bacillati</taxon>
        <taxon>Cyanobacteriota</taxon>
        <taxon>Cyanophyceae</taxon>
        <taxon>Acaryochloridales</taxon>
        <taxon>Acaryochloridaceae</taxon>
        <taxon>Acaryochloris</taxon>
    </lineage>
</organism>
<dbReference type="PANTHER" id="PTHR33495:SF2">
    <property type="entry name" value="ANTI-SIGMA FACTOR ANTAGONIST TM_1081-RELATED"/>
    <property type="match status" value="1"/>
</dbReference>
<dbReference type="SUPFAM" id="SSF52091">
    <property type="entry name" value="SpoIIaa-like"/>
    <property type="match status" value="1"/>
</dbReference>
<accession>B0CD13</accession>
<name>B0CD13_ACAM1</name>
<proteinExistence type="predicted"/>
<keyword evidence="3" id="KW-1185">Reference proteome</keyword>
<dbReference type="PROSITE" id="PS50801">
    <property type="entry name" value="STAS"/>
    <property type="match status" value="1"/>
</dbReference>
<reference evidence="2 3" key="1">
    <citation type="journal article" date="2008" name="Proc. Natl. Acad. Sci. U.S.A.">
        <title>Niche adaptation and genome expansion in the chlorophyll d-producing cyanobacterium Acaryochloris marina.</title>
        <authorList>
            <person name="Swingley W.D."/>
            <person name="Chen M."/>
            <person name="Cheung P.C."/>
            <person name="Conrad A.L."/>
            <person name="Dejesa L.C."/>
            <person name="Hao J."/>
            <person name="Honchak B.M."/>
            <person name="Karbach L.E."/>
            <person name="Kurdoglu A."/>
            <person name="Lahiri S."/>
            <person name="Mastrian S.D."/>
            <person name="Miyashita H."/>
            <person name="Page L."/>
            <person name="Ramakrishna P."/>
            <person name="Satoh S."/>
            <person name="Sattley W.M."/>
            <person name="Shimada Y."/>
            <person name="Taylor H.L."/>
            <person name="Tomo T."/>
            <person name="Tsuchiya T."/>
            <person name="Wang Z.T."/>
            <person name="Raymond J."/>
            <person name="Mimuro M."/>
            <person name="Blankenship R.E."/>
            <person name="Touchman J.W."/>
        </authorList>
    </citation>
    <scope>NUCLEOTIDE SEQUENCE [LARGE SCALE GENOMIC DNA]</scope>
    <source>
        <strain evidence="3">MBIC 11017</strain>
    </source>
</reference>
<dbReference type="InterPro" id="IPR002645">
    <property type="entry name" value="STAS_dom"/>
</dbReference>
<dbReference type="OrthoDB" id="9796076at2"/>
<protein>
    <submittedName>
        <fullName evidence="2">Anti-sigma factor antagonist, putative</fullName>
    </submittedName>
</protein>
<dbReference type="HOGENOM" id="CLU_115403_6_1_3"/>
<feature type="domain" description="STAS" evidence="1">
    <location>
        <begin position="20"/>
        <end position="107"/>
    </location>
</feature>
<dbReference type="AlphaFoldDB" id="B0CD13"/>
<gene>
    <name evidence="2" type="ordered locus">AM1_5501</name>
</gene>
<evidence type="ECO:0000259" key="1">
    <source>
        <dbReference type="PROSITE" id="PS50801"/>
    </source>
</evidence>
<evidence type="ECO:0000313" key="3">
    <source>
        <dbReference type="Proteomes" id="UP000000268"/>
    </source>
</evidence>
<sequence length="107" mass="11905">MSYKIIQPLSLTDGIGLNQVRNEIDTVLNEGVKTILLDLQDVTFINSSAIGALVAMHKAVHGRSGKLSICSMRKQVSLVLKLSRMDQIFDIFADKEEFQQKNETPVT</sequence>
<dbReference type="InterPro" id="IPR036513">
    <property type="entry name" value="STAS_dom_sf"/>
</dbReference>